<protein>
    <recommendedName>
        <fullName evidence="4">CHAP domain-containing protein</fullName>
    </recommendedName>
</protein>
<organism evidence="2 3">
    <name type="scientific">Sphingobacterium multivorum</name>
    <dbReference type="NCBI Taxonomy" id="28454"/>
    <lineage>
        <taxon>Bacteria</taxon>
        <taxon>Pseudomonadati</taxon>
        <taxon>Bacteroidota</taxon>
        <taxon>Sphingobacteriia</taxon>
        <taxon>Sphingobacteriales</taxon>
        <taxon>Sphingobacteriaceae</taxon>
        <taxon>Sphingobacterium</taxon>
    </lineage>
</organism>
<keyword evidence="1" id="KW-0472">Membrane</keyword>
<evidence type="ECO:0000313" key="3">
    <source>
        <dbReference type="Proteomes" id="UP000251241"/>
    </source>
</evidence>
<feature type="transmembrane region" description="Helical" evidence="1">
    <location>
        <begin position="23"/>
        <end position="43"/>
    </location>
</feature>
<dbReference type="EMBL" id="UAUU01000009">
    <property type="protein sequence ID" value="SPZ88585.1"/>
    <property type="molecule type" value="Genomic_DNA"/>
</dbReference>
<accession>A0A2X2JMH5</accession>
<reference evidence="2 3" key="1">
    <citation type="submission" date="2018-06" db="EMBL/GenBank/DDBJ databases">
        <authorList>
            <consortium name="Pathogen Informatics"/>
            <person name="Doyle S."/>
        </authorList>
    </citation>
    <scope>NUCLEOTIDE SEQUENCE [LARGE SCALE GENOMIC DNA]</scope>
    <source>
        <strain evidence="2 3">NCTC11343</strain>
    </source>
</reference>
<feature type="transmembrane region" description="Helical" evidence="1">
    <location>
        <begin position="107"/>
        <end position="129"/>
    </location>
</feature>
<name>A0A2X2JMH5_SPHMU</name>
<proteinExistence type="predicted"/>
<keyword evidence="1" id="KW-0812">Transmembrane</keyword>
<evidence type="ECO:0008006" key="4">
    <source>
        <dbReference type="Google" id="ProtNLM"/>
    </source>
</evidence>
<keyword evidence="1" id="KW-1133">Transmembrane helix</keyword>
<gene>
    <name evidence="2" type="ORF">NCTC11343_03571</name>
</gene>
<dbReference type="Proteomes" id="UP000251241">
    <property type="component" value="Unassembled WGS sequence"/>
</dbReference>
<dbReference type="RefSeq" id="WP_112375376.1">
    <property type="nucleotide sequence ID" value="NZ_UAUU01000009.1"/>
</dbReference>
<dbReference type="AlphaFoldDB" id="A0A2X2JMH5"/>
<feature type="transmembrane region" description="Helical" evidence="1">
    <location>
        <begin position="55"/>
        <end position="79"/>
    </location>
</feature>
<sequence>MNSVEMKGPWYGLTQKLPIEPKYLLGMASILLVIIFLYVGSILQFFDPASAALDLGVLSLLYFGLMAGLVFMCCCTWLLEYLWRPFKYYRQDIYYHFNQLNSWQQSILYFSVFFLLLFAFLLLLEMLFLDGRCNNDYARVRNTDLLRRQIDEIAANEIGVRETGGENKGPEISKYLAYVGLDEGYEWCAAFASWCYGQAGLSIPRSAWSPALFPKARCYTKVQFLKGDVRQADLFAIYSSQLKRIHHVGLVKVIKGSLLISVEGNSHDRVESRRRPLATIYAIANWID</sequence>
<evidence type="ECO:0000256" key="1">
    <source>
        <dbReference type="SAM" id="Phobius"/>
    </source>
</evidence>
<evidence type="ECO:0000313" key="2">
    <source>
        <dbReference type="EMBL" id="SPZ88585.1"/>
    </source>
</evidence>
<dbReference type="Gene3D" id="3.90.1720.10">
    <property type="entry name" value="endopeptidase domain like (from Nostoc punctiforme)"/>
    <property type="match status" value="1"/>
</dbReference>